<proteinExistence type="predicted"/>
<reference evidence="2" key="1">
    <citation type="submission" date="2014-09" db="EMBL/GenBank/DDBJ databases">
        <authorList>
            <person name="Magalhaes I.L.F."/>
            <person name="Oliveira U."/>
            <person name="Santos F.R."/>
            <person name="Vidigal T.H.D.A."/>
            <person name="Brescovit A.D."/>
            <person name="Santos A.J."/>
        </authorList>
    </citation>
    <scope>NUCLEOTIDE SEQUENCE</scope>
    <source>
        <tissue evidence="2">Shoot tissue taken approximately 20 cm above the soil surface</tissue>
    </source>
</reference>
<accession>A0A0A8XX77</accession>
<evidence type="ECO:0000313" key="2">
    <source>
        <dbReference type="EMBL" id="JAD16312.1"/>
    </source>
</evidence>
<reference evidence="2" key="2">
    <citation type="journal article" date="2015" name="Data Brief">
        <title>Shoot transcriptome of the giant reed, Arundo donax.</title>
        <authorList>
            <person name="Barrero R.A."/>
            <person name="Guerrero F.D."/>
            <person name="Moolhuijzen P."/>
            <person name="Goolsby J.A."/>
            <person name="Tidwell J."/>
            <person name="Bellgard S.E."/>
            <person name="Bellgard M.I."/>
        </authorList>
    </citation>
    <scope>NUCLEOTIDE SEQUENCE</scope>
    <source>
        <tissue evidence="2">Shoot tissue taken approximately 20 cm above the soil surface</tissue>
    </source>
</reference>
<dbReference type="EMBL" id="GBRH01281583">
    <property type="protein sequence ID" value="JAD16312.1"/>
    <property type="molecule type" value="Transcribed_RNA"/>
</dbReference>
<organism evidence="2">
    <name type="scientific">Arundo donax</name>
    <name type="common">Giant reed</name>
    <name type="synonym">Donax arundinaceus</name>
    <dbReference type="NCBI Taxonomy" id="35708"/>
    <lineage>
        <taxon>Eukaryota</taxon>
        <taxon>Viridiplantae</taxon>
        <taxon>Streptophyta</taxon>
        <taxon>Embryophyta</taxon>
        <taxon>Tracheophyta</taxon>
        <taxon>Spermatophyta</taxon>
        <taxon>Magnoliopsida</taxon>
        <taxon>Liliopsida</taxon>
        <taxon>Poales</taxon>
        <taxon>Poaceae</taxon>
        <taxon>PACMAD clade</taxon>
        <taxon>Arundinoideae</taxon>
        <taxon>Arundineae</taxon>
        <taxon>Arundo</taxon>
    </lineage>
</organism>
<name>A0A0A8XX77_ARUDO</name>
<feature type="compositionally biased region" description="Low complexity" evidence="1">
    <location>
        <begin position="114"/>
        <end position="126"/>
    </location>
</feature>
<evidence type="ECO:0000256" key="1">
    <source>
        <dbReference type="SAM" id="MobiDB-lite"/>
    </source>
</evidence>
<feature type="region of interest" description="Disordered" evidence="1">
    <location>
        <begin position="99"/>
        <end position="126"/>
    </location>
</feature>
<feature type="compositionally biased region" description="Basic residues" evidence="1">
    <location>
        <begin position="99"/>
        <end position="113"/>
    </location>
</feature>
<sequence length="126" mass="14672">MPVNWIDLCVPRWTIGWLVDRLCIDGGGNSVACSGGDQEDARHAFVGLRQPALRPGFLRKSGDPWLGCRLVLEAEPWTWCRFFPRRRSWCRLWCPRSGRWSRRRRTSPRRRGGSRCSRTSCPTSRR</sequence>
<protein>
    <submittedName>
        <fullName evidence="2">Uncharacterized protein</fullName>
    </submittedName>
</protein>
<dbReference type="AlphaFoldDB" id="A0A0A8XX77"/>